<evidence type="ECO:0000313" key="1">
    <source>
        <dbReference type="EMBL" id="PKQ63907.1"/>
    </source>
</evidence>
<dbReference type="EMBL" id="MVDD01000004">
    <property type="protein sequence ID" value="PKQ63907.1"/>
    <property type="molecule type" value="Genomic_DNA"/>
</dbReference>
<evidence type="ECO:0000313" key="2">
    <source>
        <dbReference type="Proteomes" id="UP000233535"/>
    </source>
</evidence>
<name>A0A2N3I0W6_9BACT</name>
<reference evidence="1 2" key="1">
    <citation type="journal article" date="2017" name="Front. Microbiol.">
        <title>Labilibaculum manganireducens gen. nov., sp. nov. and Labilibaculum filiforme sp. nov., Novel Bacteroidetes Isolated from Subsurface Sediments of the Baltic Sea.</title>
        <authorList>
            <person name="Vandieken V."/>
            <person name="Marshall I.P."/>
            <person name="Niemann H."/>
            <person name="Engelen B."/>
            <person name="Cypionka H."/>
        </authorList>
    </citation>
    <scope>NUCLEOTIDE SEQUENCE [LARGE SCALE GENOMIC DNA]</scope>
    <source>
        <strain evidence="1 2">59.16B</strain>
    </source>
</reference>
<dbReference type="Proteomes" id="UP000233535">
    <property type="component" value="Unassembled WGS sequence"/>
</dbReference>
<dbReference type="AlphaFoldDB" id="A0A2N3I0W6"/>
<organism evidence="1 2">
    <name type="scientific">Labilibaculum filiforme</name>
    <dbReference type="NCBI Taxonomy" id="1940526"/>
    <lineage>
        <taxon>Bacteria</taxon>
        <taxon>Pseudomonadati</taxon>
        <taxon>Bacteroidota</taxon>
        <taxon>Bacteroidia</taxon>
        <taxon>Marinilabiliales</taxon>
        <taxon>Marinifilaceae</taxon>
        <taxon>Labilibaculum</taxon>
    </lineage>
</organism>
<keyword evidence="2" id="KW-1185">Reference proteome</keyword>
<protein>
    <submittedName>
        <fullName evidence="1">Uncharacterized protein</fullName>
    </submittedName>
</protein>
<proteinExistence type="predicted"/>
<gene>
    <name evidence="1" type="ORF">BZG02_07810</name>
</gene>
<comment type="caution">
    <text evidence="1">The sequence shown here is derived from an EMBL/GenBank/DDBJ whole genome shotgun (WGS) entry which is preliminary data.</text>
</comment>
<accession>A0A2N3I0W6</accession>
<sequence>MCAVEKDKNTKDISVLYVGYSPDKPLPKEMPVRDEDKTEYIERLKVRMGSYETLLKKHFNHVKTIDGSDYNEALSDDYDVTIFDGMPTAIKEEKRVYNDNNELIEWEFPEYLSKDYDRATITIGICSPQIGQSLGLKNDWLCLCLEFDAHHIRVEHDIFNTPFKVDLTFESKDTPNYIYHYPSGKNVPKQIPMWRVLAPSYNNSALIPGMVSRGNGYEDSPDTEYISSGVCVKDVGAVALGRHANFFHWGFNGAADDFTEEAQLVFINSIVYINQFNGQKPIARKYNDRIQIREVSIAYSLRDVSEESYKKSVQEYERYNAKEIQRRAELIAKQKKGDKLTAPQKFFLTKNKGVLPTLEEYLKNKMGDDFTIFGTDMEAYRKFLLENKAYYYCHGSILNYKFELDKDAQQLGIANNDLKILEESIALLNNTDKKEVAQRILLRYTEQHFTTQKEWENWFQSNKEKLFFTESGGYKWLVNTIK</sequence>